<dbReference type="EMBL" id="JAEKOZ010000036">
    <property type="protein sequence ID" value="MBJ3812316.1"/>
    <property type="molecule type" value="Genomic_DNA"/>
</dbReference>
<reference evidence="4 5" key="1">
    <citation type="submission" date="2020-12" db="EMBL/GenBank/DDBJ databases">
        <title>Streptomyces typhae sp. nov., a novel endophytic actinomycete isolated from the root of cattail pollen (Typha angustifolia L.).</title>
        <authorList>
            <person name="Peng C."/>
            <person name="Liu C."/>
        </authorList>
    </citation>
    <scope>NUCLEOTIDE SEQUENCE [LARGE SCALE GENOMIC DNA]</scope>
    <source>
        <strain evidence="4 5">JCM 4753</strain>
    </source>
</reference>
<evidence type="ECO:0000256" key="2">
    <source>
        <dbReference type="PROSITE-ProRule" id="PRU00252"/>
    </source>
</evidence>
<evidence type="ECO:0000313" key="4">
    <source>
        <dbReference type="EMBL" id="MBJ3812316.1"/>
    </source>
</evidence>
<feature type="region of interest" description="Disordered" evidence="3">
    <location>
        <begin position="113"/>
        <end position="182"/>
    </location>
</feature>
<organism evidence="4 5">
    <name type="scientific">Streptomyces flavofungini</name>
    <dbReference type="NCBI Taxonomy" id="68200"/>
    <lineage>
        <taxon>Bacteria</taxon>
        <taxon>Bacillati</taxon>
        <taxon>Actinomycetota</taxon>
        <taxon>Actinomycetes</taxon>
        <taxon>Kitasatosporales</taxon>
        <taxon>Streptomycetaceae</taxon>
        <taxon>Streptomyces</taxon>
    </lineage>
</organism>
<name>A0ABS0XH65_9ACTN</name>
<dbReference type="GO" id="GO:0003677">
    <property type="term" value="F:DNA binding"/>
    <property type="evidence" value="ECO:0007669"/>
    <property type="project" value="UniProtKB-KW"/>
</dbReference>
<comment type="caution">
    <text evidence="4">The sequence shown here is derived from an EMBL/GenBank/DDBJ whole genome shotgun (WGS) entry which is preliminary data.</text>
</comment>
<dbReference type="PROSITE" id="PS50935">
    <property type="entry name" value="SSB"/>
    <property type="match status" value="1"/>
</dbReference>
<dbReference type="Gene3D" id="2.40.50.140">
    <property type="entry name" value="Nucleic acid-binding proteins"/>
    <property type="match status" value="1"/>
</dbReference>
<dbReference type="Proteomes" id="UP000634780">
    <property type="component" value="Unassembled WGS sequence"/>
</dbReference>
<accession>A0ABS0XH65</accession>
<dbReference type="InterPro" id="IPR012340">
    <property type="entry name" value="NA-bd_OB-fold"/>
</dbReference>
<evidence type="ECO:0000313" key="5">
    <source>
        <dbReference type="Proteomes" id="UP000634780"/>
    </source>
</evidence>
<feature type="compositionally biased region" description="Basic residues" evidence="3">
    <location>
        <begin position="147"/>
        <end position="157"/>
    </location>
</feature>
<dbReference type="InterPro" id="IPR000424">
    <property type="entry name" value="Primosome_PriB/ssb"/>
</dbReference>
<evidence type="ECO:0000256" key="3">
    <source>
        <dbReference type="SAM" id="MobiDB-lite"/>
    </source>
</evidence>
<evidence type="ECO:0000256" key="1">
    <source>
        <dbReference type="ARBA" id="ARBA00023125"/>
    </source>
</evidence>
<keyword evidence="5" id="KW-1185">Reference proteome</keyword>
<feature type="compositionally biased region" description="Low complexity" evidence="3">
    <location>
        <begin position="113"/>
        <end position="125"/>
    </location>
</feature>
<sequence>MTLSVTHTAGTVTGDVECRFTESGITVCRFRLTDVPTRWDASAQEWRDGAPIMYVCTAWRNLARHAAESLIDGIRVLVTGRLTDVKDGFIFLSVDDLGLSLRQRIAYTEASLPSPAAAAPTRAPDSGPPVPASAPGAPPVWWARQRTGARPRPRTRRSHEGGLLALSSDKPRNKRKGLWARHGEATTDRACLPRAHTSIVRT</sequence>
<dbReference type="RefSeq" id="WP_190120357.1">
    <property type="nucleotide sequence ID" value="NZ_BMVR01000023.1"/>
</dbReference>
<dbReference type="SUPFAM" id="SSF50249">
    <property type="entry name" value="Nucleic acid-binding proteins"/>
    <property type="match status" value="1"/>
</dbReference>
<dbReference type="CDD" id="cd04496">
    <property type="entry name" value="SSB_OBF"/>
    <property type="match status" value="1"/>
</dbReference>
<protein>
    <submittedName>
        <fullName evidence="4">Single-stranded DNA-binding protein</fullName>
    </submittedName>
</protein>
<dbReference type="Pfam" id="PF00436">
    <property type="entry name" value="SSB"/>
    <property type="match status" value="1"/>
</dbReference>
<proteinExistence type="predicted"/>
<keyword evidence="1 2" id="KW-0238">DNA-binding</keyword>
<gene>
    <name evidence="4" type="ORF">JGB26_35420</name>
</gene>
<feature type="compositionally biased region" description="Pro residues" evidence="3">
    <location>
        <begin position="126"/>
        <end position="138"/>
    </location>
</feature>